<dbReference type="GO" id="GO:0016787">
    <property type="term" value="F:hydrolase activity"/>
    <property type="evidence" value="ECO:0007669"/>
    <property type="project" value="UniProtKB-KW"/>
</dbReference>
<keyword evidence="5" id="KW-0479">Metal-binding</keyword>
<evidence type="ECO:0000259" key="8">
    <source>
        <dbReference type="Pfam" id="PF13359"/>
    </source>
</evidence>
<keyword evidence="10" id="KW-1185">Reference proteome</keyword>
<accession>A0A067RP18</accession>
<dbReference type="FunCoup" id="A0A067RP18">
    <property type="interactions" value="1"/>
</dbReference>
<proteinExistence type="inferred from homology"/>
<comment type="cofactor">
    <cofactor evidence="1">
        <name>a divalent metal cation</name>
        <dbReference type="ChEBI" id="CHEBI:60240"/>
    </cofactor>
</comment>
<name>A0A067RP18_ZOONE</name>
<dbReference type="GO" id="GO:0005634">
    <property type="term" value="C:nucleus"/>
    <property type="evidence" value="ECO:0007669"/>
    <property type="project" value="UniProtKB-SubCell"/>
</dbReference>
<evidence type="ECO:0000313" key="10">
    <source>
        <dbReference type="Proteomes" id="UP000027135"/>
    </source>
</evidence>
<organism evidence="9 10">
    <name type="scientific">Zootermopsis nevadensis</name>
    <name type="common">Dampwood termite</name>
    <dbReference type="NCBI Taxonomy" id="136037"/>
    <lineage>
        <taxon>Eukaryota</taxon>
        <taxon>Metazoa</taxon>
        <taxon>Ecdysozoa</taxon>
        <taxon>Arthropoda</taxon>
        <taxon>Hexapoda</taxon>
        <taxon>Insecta</taxon>
        <taxon>Pterygota</taxon>
        <taxon>Neoptera</taxon>
        <taxon>Polyneoptera</taxon>
        <taxon>Dictyoptera</taxon>
        <taxon>Blattodea</taxon>
        <taxon>Blattoidea</taxon>
        <taxon>Termitoidae</taxon>
        <taxon>Termopsidae</taxon>
        <taxon>Zootermopsis</taxon>
    </lineage>
</organism>
<dbReference type="InParanoid" id="A0A067RP18"/>
<dbReference type="Proteomes" id="UP000027135">
    <property type="component" value="Unassembled WGS sequence"/>
</dbReference>
<comment type="subcellular location">
    <subcellularLocation>
        <location evidence="2">Nucleus</location>
    </subcellularLocation>
</comment>
<dbReference type="InterPro" id="IPR045249">
    <property type="entry name" value="HARBI1-like"/>
</dbReference>
<keyword evidence="7" id="KW-0539">Nucleus</keyword>
<dbReference type="Pfam" id="PF13359">
    <property type="entry name" value="DDE_Tnp_4"/>
    <property type="match status" value="1"/>
</dbReference>
<reference evidence="9 10" key="1">
    <citation type="journal article" date="2014" name="Nat. Commun.">
        <title>Molecular traces of alternative social organization in a termite genome.</title>
        <authorList>
            <person name="Terrapon N."/>
            <person name="Li C."/>
            <person name="Robertson H.M."/>
            <person name="Ji L."/>
            <person name="Meng X."/>
            <person name="Booth W."/>
            <person name="Chen Z."/>
            <person name="Childers C.P."/>
            <person name="Glastad K.M."/>
            <person name="Gokhale K."/>
            <person name="Gowin J."/>
            <person name="Gronenberg W."/>
            <person name="Hermansen R.A."/>
            <person name="Hu H."/>
            <person name="Hunt B.G."/>
            <person name="Huylmans A.K."/>
            <person name="Khalil S.M."/>
            <person name="Mitchell R.D."/>
            <person name="Munoz-Torres M.C."/>
            <person name="Mustard J.A."/>
            <person name="Pan H."/>
            <person name="Reese J.T."/>
            <person name="Scharf M.E."/>
            <person name="Sun F."/>
            <person name="Vogel H."/>
            <person name="Xiao J."/>
            <person name="Yang W."/>
            <person name="Yang Z."/>
            <person name="Yang Z."/>
            <person name="Zhou J."/>
            <person name="Zhu J."/>
            <person name="Brent C.S."/>
            <person name="Elsik C.G."/>
            <person name="Goodisman M.A."/>
            <person name="Liberles D.A."/>
            <person name="Roe R.M."/>
            <person name="Vargo E.L."/>
            <person name="Vilcinskas A."/>
            <person name="Wang J."/>
            <person name="Bornberg-Bauer E."/>
            <person name="Korb J."/>
            <person name="Zhang G."/>
            <person name="Liebig J."/>
        </authorList>
    </citation>
    <scope>NUCLEOTIDE SEQUENCE [LARGE SCALE GENOMIC DNA]</scope>
    <source>
        <tissue evidence="9">Whole organism</tissue>
    </source>
</reference>
<evidence type="ECO:0000256" key="7">
    <source>
        <dbReference type="ARBA" id="ARBA00023242"/>
    </source>
</evidence>
<dbReference type="STRING" id="136037.A0A067RP18"/>
<evidence type="ECO:0000313" key="9">
    <source>
        <dbReference type="EMBL" id="KDR21484.1"/>
    </source>
</evidence>
<dbReference type="PANTHER" id="PTHR22930:SF269">
    <property type="entry name" value="NUCLEASE HARBI1-LIKE PROTEIN"/>
    <property type="match status" value="1"/>
</dbReference>
<dbReference type="OMA" id="KSEECAF"/>
<protein>
    <recommendedName>
        <fullName evidence="8">DDE Tnp4 domain-containing protein</fullName>
    </recommendedName>
</protein>
<keyword evidence="4" id="KW-0540">Nuclease</keyword>
<evidence type="ECO:0000256" key="6">
    <source>
        <dbReference type="ARBA" id="ARBA00022801"/>
    </source>
</evidence>
<gene>
    <name evidence="9" type="ORF">L798_03988</name>
</gene>
<evidence type="ECO:0000256" key="4">
    <source>
        <dbReference type="ARBA" id="ARBA00022722"/>
    </source>
</evidence>
<dbReference type="InterPro" id="IPR027806">
    <property type="entry name" value="HARBI1_dom"/>
</dbReference>
<keyword evidence="6" id="KW-0378">Hydrolase</keyword>
<dbReference type="GO" id="GO:0046872">
    <property type="term" value="F:metal ion binding"/>
    <property type="evidence" value="ECO:0007669"/>
    <property type="project" value="UniProtKB-KW"/>
</dbReference>
<comment type="similarity">
    <text evidence="3">Belongs to the HARBI1 family.</text>
</comment>
<dbReference type="GO" id="GO:0004518">
    <property type="term" value="F:nuclease activity"/>
    <property type="evidence" value="ECO:0007669"/>
    <property type="project" value="UniProtKB-KW"/>
</dbReference>
<evidence type="ECO:0000256" key="3">
    <source>
        <dbReference type="ARBA" id="ARBA00006958"/>
    </source>
</evidence>
<dbReference type="EMBL" id="KK852552">
    <property type="protein sequence ID" value="KDR21484.1"/>
    <property type="molecule type" value="Genomic_DNA"/>
</dbReference>
<evidence type="ECO:0000256" key="2">
    <source>
        <dbReference type="ARBA" id="ARBA00004123"/>
    </source>
</evidence>
<dbReference type="PANTHER" id="PTHR22930">
    <property type="match status" value="1"/>
</dbReference>
<dbReference type="AlphaFoldDB" id="A0A067RP18"/>
<feature type="non-terminal residue" evidence="9">
    <location>
        <position position="187"/>
    </location>
</feature>
<dbReference type="eggNOG" id="KOG4585">
    <property type="taxonomic scope" value="Eukaryota"/>
</dbReference>
<evidence type="ECO:0000256" key="5">
    <source>
        <dbReference type="ARBA" id="ARBA00022723"/>
    </source>
</evidence>
<evidence type="ECO:0000256" key="1">
    <source>
        <dbReference type="ARBA" id="ARBA00001968"/>
    </source>
</evidence>
<feature type="domain" description="DDE Tnp4" evidence="8">
    <location>
        <begin position="29"/>
        <end position="186"/>
    </location>
</feature>
<sequence length="187" mass="21057">MPVSSEELWKTISDKYLELWNIPNCIGSIDGKHIRIQCPNKSGSAFYNFKAYLSIVLLAVADADGLFITVDVGDYGRNSDGGVLRNSAFGRNLQQGTLNIPDPKKLPADEDDCTPFPYFFVGDEAFPLQRHIMRPYPRRELTNERRIFNYRISRARKSEECAFGMLASKFRILGTAIACKPNKADAV</sequence>